<evidence type="ECO:0000313" key="1">
    <source>
        <dbReference type="EMBL" id="KPM32722.1"/>
    </source>
</evidence>
<comment type="caution">
    <text evidence="1">The sequence shown here is derived from an EMBL/GenBank/DDBJ whole genome shotgun (WGS) entry which is preliminary data.</text>
</comment>
<evidence type="ECO:0000313" key="2">
    <source>
        <dbReference type="Proteomes" id="UP000050280"/>
    </source>
</evidence>
<dbReference type="RefSeq" id="WP_054558338.1">
    <property type="nucleotide sequence ID" value="NZ_LDJX01000002.1"/>
</dbReference>
<dbReference type="STRING" id="1300341.I595_1149"/>
<protein>
    <submittedName>
        <fullName evidence="1">Uncharacterized protein</fullName>
    </submittedName>
</protein>
<dbReference type="AlphaFoldDB" id="A0A0P7A7G1"/>
<sequence length="231" mass="27644">MKVIKNQLPKLSEIISTMGNMIKADLPQSLTPESVFEFASEAWNMANFPTESLTGLHKHPFKEQLLSLIEYKKKWYQNDTRMIVEVYLSKEDGLIVENMDYNDYISTTYAQITESFPDYTQPYQLVNRNAVLVIPKKPFYHWLNALYPDDPIKEHHIREHNIYLIHEVGDESEFESWLEENYVEIFEHELFMWHTDSEDWPDCTLPLFKKWFRVQMHSMVIDFENDHLTKD</sequence>
<dbReference type="EMBL" id="LDJX01000002">
    <property type="protein sequence ID" value="KPM32722.1"/>
    <property type="molecule type" value="Genomic_DNA"/>
</dbReference>
<dbReference type="Proteomes" id="UP000050280">
    <property type="component" value="Unassembled WGS sequence"/>
</dbReference>
<proteinExistence type="predicted"/>
<gene>
    <name evidence="1" type="ORF">I595_1149</name>
</gene>
<reference evidence="1 2" key="1">
    <citation type="submission" date="2015-09" db="EMBL/GenBank/DDBJ databases">
        <title>Genome sequence of the marine flavobacterium Croceitalea dokdonensis DOKDO 023 that contains proton- and sodium-pumping rhodopsins.</title>
        <authorList>
            <person name="Kwon S.-K."/>
            <person name="Lee H.K."/>
            <person name="Kwak M.-J."/>
            <person name="Kim J.F."/>
        </authorList>
    </citation>
    <scope>NUCLEOTIDE SEQUENCE [LARGE SCALE GENOMIC DNA]</scope>
    <source>
        <strain evidence="1 2">DOKDO 023</strain>
    </source>
</reference>
<name>A0A0P7A7G1_9FLAO</name>
<accession>A0A0P7A7G1</accession>
<dbReference type="OrthoDB" id="8602450at2"/>
<organism evidence="1 2">
    <name type="scientific">Croceitalea dokdonensis DOKDO 023</name>
    <dbReference type="NCBI Taxonomy" id="1300341"/>
    <lineage>
        <taxon>Bacteria</taxon>
        <taxon>Pseudomonadati</taxon>
        <taxon>Bacteroidota</taxon>
        <taxon>Flavobacteriia</taxon>
        <taxon>Flavobacteriales</taxon>
        <taxon>Flavobacteriaceae</taxon>
        <taxon>Croceitalea</taxon>
    </lineage>
</organism>
<keyword evidence="2" id="KW-1185">Reference proteome</keyword>